<gene>
    <name evidence="1" type="ORF">LCGC14_1017880</name>
</gene>
<organism evidence="1">
    <name type="scientific">marine sediment metagenome</name>
    <dbReference type="NCBI Taxonomy" id="412755"/>
    <lineage>
        <taxon>unclassified sequences</taxon>
        <taxon>metagenomes</taxon>
        <taxon>ecological metagenomes</taxon>
    </lineage>
</organism>
<name>A0A0F9QGM1_9ZZZZ</name>
<dbReference type="AlphaFoldDB" id="A0A0F9QGM1"/>
<accession>A0A0F9QGM1</accession>
<reference evidence="1" key="1">
    <citation type="journal article" date="2015" name="Nature">
        <title>Complex archaea that bridge the gap between prokaryotes and eukaryotes.</title>
        <authorList>
            <person name="Spang A."/>
            <person name="Saw J.H."/>
            <person name="Jorgensen S.L."/>
            <person name="Zaremba-Niedzwiedzka K."/>
            <person name="Martijn J."/>
            <person name="Lind A.E."/>
            <person name="van Eijk R."/>
            <person name="Schleper C."/>
            <person name="Guy L."/>
            <person name="Ettema T.J."/>
        </authorList>
    </citation>
    <scope>NUCLEOTIDE SEQUENCE</scope>
</reference>
<sequence length="80" mass="9169">MTIGIKTRNFSPTKTEKTFEQDGLGWAPGYEKKFEGVDIKKERYDKNYSRMVGTCDKCEHFDKTVDKADGSHCKVQGCVR</sequence>
<dbReference type="EMBL" id="LAZR01004046">
    <property type="protein sequence ID" value="KKN12301.1"/>
    <property type="molecule type" value="Genomic_DNA"/>
</dbReference>
<evidence type="ECO:0000313" key="1">
    <source>
        <dbReference type="EMBL" id="KKN12301.1"/>
    </source>
</evidence>
<comment type="caution">
    <text evidence="1">The sequence shown here is derived from an EMBL/GenBank/DDBJ whole genome shotgun (WGS) entry which is preliminary data.</text>
</comment>
<proteinExistence type="predicted"/>
<protein>
    <submittedName>
        <fullName evidence="1">Uncharacterized protein</fullName>
    </submittedName>
</protein>